<dbReference type="InterPro" id="IPR013517">
    <property type="entry name" value="FG-GAP"/>
</dbReference>
<evidence type="ECO:0008006" key="7">
    <source>
        <dbReference type="Google" id="ProtNLM"/>
    </source>
</evidence>
<keyword evidence="3" id="KW-0325">Glycoprotein</keyword>
<organism evidence="5 6">
    <name type="scientific">Microlunatus aurantiacus</name>
    <dbReference type="NCBI Taxonomy" id="446786"/>
    <lineage>
        <taxon>Bacteria</taxon>
        <taxon>Bacillati</taxon>
        <taxon>Actinomycetota</taxon>
        <taxon>Actinomycetes</taxon>
        <taxon>Propionibacteriales</taxon>
        <taxon>Propionibacteriaceae</taxon>
        <taxon>Microlunatus</taxon>
    </lineage>
</organism>
<evidence type="ECO:0000256" key="3">
    <source>
        <dbReference type="ARBA" id="ARBA00023180"/>
    </source>
</evidence>
<sequence length="523" mass="50854">MITRSALGSVAGGLLAAIAIGPLSLVPAHASADGCSPGLRSDFNGDARSDTVVADPYATVGGQTQAGRVIVLYGDADGRIGEGGRGTLVQGAGTVGGVAETGDRFGSALSVADLACDGFTDLVVGTPSEDINGQVDSGYVQIVWGGVGGLGAGPASRQLTQNDFPGTMIAAGDRFGSAVDALEDVGQGGTPAPDAFALAIGVPGGDVDGVPDAGWVGVLHALDGGNVASTVSQNTTGVPGSAEAGDRFGAAVSIGLLLSTGGAANTTVDLVVGVPQEDIGSVVDAGSVIVVKDVYDEEYPGSQDIHQDSPGVPGAAEAGDQFGRGVDTVRVGATSRLAVGVPGEDVGSDSNAGAVQLFSSNNVTLTPGVNLTQDTAGVSGVSEPGDLFGDQLAFAAPGPGDPTTRLAVSVPGEDGTAVDQGAVQSFPVTDLDAETTYTQDTAGVPGAVEAGDQFGKTLAFVNGATERAWIIGVPDDVGNAAGMAAVIPLGGAPRAWIPGVGGLPAGGASRFAGAVAGVHGGTT</sequence>
<keyword evidence="6" id="KW-1185">Reference proteome</keyword>
<evidence type="ECO:0000256" key="1">
    <source>
        <dbReference type="ARBA" id="ARBA00022729"/>
    </source>
</evidence>
<feature type="chain" id="PRO_5046335706" description="FG-GAP repeat-containing protein" evidence="4">
    <location>
        <begin position="33"/>
        <end position="523"/>
    </location>
</feature>
<keyword evidence="1 4" id="KW-0732">Signal</keyword>
<dbReference type="RefSeq" id="WP_344813059.1">
    <property type="nucleotide sequence ID" value="NZ_BAAAYX010000013.1"/>
</dbReference>
<dbReference type="PANTHER" id="PTHR36220:SF1">
    <property type="entry name" value="GAMMA TUBULIN COMPLEX COMPONENT C-TERMINAL DOMAIN-CONTAINING PROTEIN"/>
    <property type="match status" value="1"/>
</dbReference>
<keyword evidence="2" id="KW-0677">Repeat</keyword>
<dbReference type="InterPro" id="IPR013519">
    <property type="entry name" value="Int_alpha_beta-p"/>
</dbReference>
<dbReference type="Gene3D" id="2.130.10.130">
    <property type="entry name" value="Integrin alpha, N-terminal"/>
    <property type="match status" value="2"/>
</dbReference>
<feature type="signal peptide" evidence="4">
    <location>
        <begin position="1"/>
        <end position="32"/>
    </location>
</feature>
<reference evidence="6" key="1">
    <citation type="journal article" date="2019" name="Int. J. Syst. Evol. Microbiol.">
        <title>The Global Catalogue of Microorganisms (GCM) 10K type strain sequencing project: providing services to taxonomists for standard genome sequencing and annotation.</title>
        <authorList>
            <consortium name="The Broad Institute Genomics Platform"/>
            <consortium name="The Broad Institute Genome Sequencing Center for Infectious Disease"/>
            <person name="Wu L."/>
            <person name="Ma J."/>
        </authorList>
    </citation>
    <scope>NUCLEOTIDE SEQUENCE [LARGE SCALE GENOMIC DNA]</scope>
    <source>
        <strain evidence="6">JCM 16548</strain>
    </source>
</reference>
<name>A0ABP7DQ47_9ACTN</name>
<proteinExistence type="predicted"/>
<comment type="caution">
    <text evidence="5">The sequence shown here is derived from an EMBL/GenBank/DDBJ whole genome shotgun (WGS) entry which is preliminary data.</text>
</comment>
<accession>A0ABP7DQ47</accession>
<protein>
    <recommendedName>
        <fullName evidence="7">FG-GAP repeat-containing protein</fullName>
    </recommendedName>
</protein>
<evidence type="ECO:0000313" key="6">
    <source>
        <dbReference type="Proteomes" id="UP001500051"/>
    </source>
</evidence>
<dbReference type="EMBL" id="BAAAYX010000013">
    <property type="protein sequence ID" value="GAA3708731.1"/>
    <property type="molecule type" value="Genomic_DNA"/>
</dbReference>
<evidence type="ECO:0000256" key="4">
    <source>
        <dbReference type="SAM" id="SignalP"/>
    </source>
</evidence>
<dbReference type="Pfam" id="PF01839">
    <property type="entry name" value="FG-GAP"/>
    <property type="match status" value="1"/>
</dbReference>
<dbReference type="Proteomes" id="UP001500051">
    <property type="component" value="Unassembled WGS sequence"/>
</dbReference>
<gene>
    <name evidence="5" type="ORF">GCM10022204_28580</name>
</gene>
<dbReference type="PANTHER" id="PTHR36220">
    <property type="entry name" value="UNNAMED PRODUCT"/>
    <property type="match status" value="1"/>
</dbReference>
<dbReference type="InterPro" id="IPR028994">
    <property type="entry name" value="Integrin_alpha_N"/>
</dbReference>
<evidence type="ECO:0000256" key="2">
    <source>
        <dbReference type="ARBA" id="ARBA00022737"/>
    </source>
</evidence>
<dbReference type="SMART" id="SM00191">
    <property type="entry name" value="Int_alpha"/>
    <property type="match status" value="3"/>
</dbReference>
<evidence type="ECO:0000313" key="5">
    <source>
        <dbReference type="EMBL" id="GAA3708731.1"/>
    </source>
</evidence>
<dbReference type="SUPFAM" id="SSF69318">
    <property type="entry name" value="Integrin alpha N-terminal domain"/>
    <property type="match status" value="1"/>
</dbReference>